<name>A0A232FJX2_9HYME</name>
<dbReference type="OrthoDB" id="7689747at2759"/>
<feature type="region of interest" description="Disordered" evidence="1">
    <location>
        <begin position="1"/>
        <end position="48"/>
    </location>
</feature>
<organism evidence="2 3">
    <name type="scientific">Trichomalopsis sarcophagae</name>
    <dbReference type="NCBI Taxonomy" id="543379"/>
    <lineage>
        <taxon>Eukaryota</taxon>
        <taxon>Metazoa</taxon>
        <taxon>Ecdysozoa</taxon>
        <taxon>Arthropoda</taxon>
        <taxon>Hexapoda</taxon>
        <taxon>Insecta</taxon>
        <taxon>Pterygota</taxon>
        <taxon>Neoptera</taxon>
        <taxon>Endopterygota</taxon>
        <taxon>Hymenoptera</taxon>
        <taxon>Apocrita</taxon>
        <taxon>Proctotrupomorpha</taxon>
        <taxon>Chalcidoidea</taxon>
        <taxon>Pteromalidae</taxon>
        <taxon>Pteromalinae</taxon>
        <taxon>Trichomalopsis</taxon>
    </lineage>
</organism>
<accession>A0A232FJX2</accession>
<keyword evidence="3" id="KW-1185">Reference proteome</keyword>
<dbReference type="Proteomes" id="UP000215335">
    <property type="component" value="Unassembled WGS sequence"/>
</dbReference>
<feature type="region of interest" description="Disordered" evidence="1">
    <location>
        <begin position="62"/>
        <end position="124"/>
    </location>
</feature>
<feature type="compositionally biased region" description="Polar residues" evidence="1">
    <location>
        <begin position="84"/>
        <end position="118"/>
    </location>
</feature>
<evidence type="ECO:0000313" key="3">
    <source>
        <dbReference type="Proteomes" id="UP000215335"/>
    </source>
</evidence>
<reference evidence="2 3" key="1">
    <citation type="journal article" date="2017" name="Curr. Biol.">
        <title>The Evolution of Venom by Co-option of Single-Copy Genes.</title>
        <authorList>
            <person name="Martinson E.O."/>
            <person name="Mrinalini"/>
            <person name="Kelkar Y.D."/>
            <person name="Chang C.H."/>
            <person name="Werren J.H."/>
        </authorList>
    </citation>
    <scope>NUCLEOTIDE SEQUENCE [LARGE SCALE GENOMIC DNA]</scope>
    <source>
        <strain evidence="2 3">Alberta</strain>
        <tissue evidence="2">Whole body</tissue>
    </source>
</reference>
<evidence type="ECO:0000313" key="2">
    <source>
        <dbReference type="EMBL" id="OXU30883.1"/>
    </source>
</evidence>
<dbReference type="EMBL" id="NNAY01000110">
    <property type="protein sequence ID" value="OXU30883.1"/>
    <property type="molecule type" value="Genomic_DNA"/>
</dbReference>
<comment type="caution">
    <text evidence="2">The sequence shown here is derived from an EMBL/GenBank/DDBJ whole genome shotgun (WGS) entry which is preliminary data.</text>
</comment>
<protein>
    <submittedName>
        <fullName evidence="2">Uncharacterized protein</fullName>
    </submittedName>
</protein>
<sequence>MKKSPLSTPGGQGGNFYRGRGRQRGYGHNQMRNNNDDYHRFPGPNNAGNYQFQGNMIPLETSSPTFYHNNRGNRRQPNERNNHRFSNTGISGSYNQGYNNHRNNFQANSGSPYTPQKFQRNKHELDETEEKLRHLRICRKPLSSTINRKVPHEMDDPYWHRKIPISEFVDLESVFEDPWAELMEDLEKKKSSKSYNCSE</sequence>
<dbReference type="AlphaFoldDB" id="A0A232FJX2"/>
<evidence type="ECO:0000256" key="1">
    <source>
        <dbReference type="SAM" id="MobiDB-lite"/>
    </source>
</evidence>
<proteinExistence type="predicted"/>
<gene>
    <name evidence="2" type="ORF">TSAR_002604</name>
</gene>